<accession>A0A830EJZ2</accession>
<evidence type="ECO:0000313" key="1">
    <source>
        <dbReference type="EMBL" id="BDR93267.1"/>
    </source>
</evidence>
<gene>
    <name evidence="2" type="ORF">GCM10007112_14670</name>
    <name evidence="1" type="ORF">Vsou_23600</name>
</gene>
<reference evidence="1" key="4">
    <citation type="journal article" date="2023" name="Microbiol. Resour. Announc.">
        <title>Complete Genome Sequence of Vulcanisaeta souniana Strain IC-059, a Hyperthermophilic Archaeon Isolated from Hot Spring Water in Japan.</title>
        <authorList>
            <person name="Kato S."/>
            <person name="Itoh T."/>
            <person name="Wu L."/>
            <person name="Ma J."/>
            <person name="Ohkuma M."/>
        </authorList>
    </citation>
    <scope>NUCLEOTIDE SEQUENCE</scope>
    <source>
        <strain evidence="1">JCM 11219</strain>
    </source>
</reference>
<dbReference type="GeneID" id="76207902"/>
<dbReference type="Proteomes" id="UP001060771">
    <property type="component" value="Chromosome"/>
</dbReference>
<dbReference type="EMBL" id="BMNM01000005">
    <property type="protein sequence ID" value="GGI78862.1"/>
    <property type="molecule type" value="Genomic_DNA"/>
</dbReference>
<protein>
    <submittedName>
        <fullName evidence="2">Uncharacterized protein</fullName>
    </submittedName>
</protein>
<evidence type="ECO:0000313" key="4">
    <source>
        <dbReference type="Proteomes" id="UP001060771"/>
    </source>
</evidence>
<keyword evidence="4" id="KW-1185">Reference proteome</keyword>
<dbReference type="AlphaFoldDB" id="A0A830EJZ2"/>
<sequence length="155" mass="18106">MSTTKYNIWKQVLNKLSEMGFKWDEDQYESWISIRFYSGNAIDLAKAMINSLPHILRDILDAFNAEKCINIKNIANMKLKFKKGKMQIVIAGFKFTVITYNGTTKLVINTKDPNKVKKILDALKKVYGERFIELIHVYEGKKPIYCNTHVRLRKI</sequence>
<dbReference type="RefSeq" id="WP_188603350.1">
    <property type="nucleotide sequence ID" value="NZ_AP026830.1"/>
</dbReference>
<dbReference type="Proteomes" id="UP000657075">
    <property type="component" value="Unassembled WGS sequence"/>
</dbReference>
<reference evidence="2" key="1">
    <citation type="journal article" date="2014" name="Int. J. Syst. Evol. Microbiol.">
        <title>Complete genome sequence of Corynebacterium casei LMG S-19264T (=DSM 44701T), isolated from a smear-ripened cheese.</title>
        <authorList>
            <consortium name="US DOE Joint Genome Institute (JGI-PGF)"/>
            <person name="Walter F."/>
            <person name="Albersmeier A."/>
            <person name="Kalinowski J."/>
            <person name="Ruckert C."/>
        </authorList>
    </citation>
    <scope>NUCLEOTIDE SEQUENCE</scope>
    <source>
        <strain evidence="2">JCM 11219</strain>
    </source>
</reference>
<reference evidence="4" key="3">
    <citation type="submission" date="2022-09" db="EMBL/GenBank/DDBJ databases">
        <title>Complete genome sequence of Vulcanisaeta souniana.</title>
        <authorList>
            <person name="Kato S."/>
            <person name="Itoh T."/>
            <person name="Ohkuma M."/>
        </authorList>
    </citation>
    <scope>NUCLEOTIDE SEQUENCE [LARGE SCALE GENOMIC DNA]</scope>
    <source>
        <strain evidence="4">JCM 11219</strain>
    </source>
</reference>
<evidence type="ECO:0000313" key="3">
    <source>
        <dbReference type="Proteomes" id="UP000657075"/>
    </source>
</evidence>
<reference evidence="2" key="2">
    <citation type="submission" date="2020-09" db="EMBL/GenBank/DDBJ databases">
        <authorList>
            <person name="Sun Q."/>
            <person name="Ohkuma M."/>
        </authorList>
    </citation>
    <scope>NUCLEOTIDE SEQUENCE</scope>
    <source>
        <strain evidence="2">JCM 11219</strain>
    </source>
</reference>
<name>A0A830EJZ2_9CREN</name>
<evidence type="ECO:0000313" key="2">
    <source>
        <dbReference type="EMBL" id="GGI78862.1"/>
    </source>
</evidence>
<dbReference type="EMBL" id="AP026830">
    <property type="protein sequence ID" value="BDR93267.1"/>
    <property type="molecule type" value="Genomic_DNA"/>
</dbReference>
<organism evidence="2 3">
    <name type="scientific">Vulcanisaeta souniana JCM 11219</name>
    <dbReference type="NCBI Taxonomy" id="1293586"/>
    <lineage>
        <taxon>Archaea</taxon>
        <taxon>Thermoproteota</taxon>
        <taxon>Thermoprotei</taxon>
        <taxon>Thermoproteales</taxon>
        <taxon>Thermoproteaceae</taxon>
        <taxon>Vulcanisaeta</taxon>
    </lineage>
</organism>
<proteinExistence type="predicted"/>